<accession>A0A841JKH7</accession>
<comment type="caution">
    <text evidence="1">The sequence shown here is derived from an EMBL/GenBank/DDBJ whole genome shotgun (WGS) entry which is preliminary data.</text>
</comment>
<evidence type="ECO:0000313" key="1">
    <source>
        <dbReference type="EMBL" id="MBB6128895.1"/>
    </source>
</evidence>
<name>A0A841JKH7_9SPHI</name>
<dbReference type="EMBL" id="JACHCA010000007">
    <property type="protein sequence ID" value="MBB6128895.1"/>
    <property type="molecule type" value="Genomic_DNA"/>
</dbReference>
<protein>
    <recommendedName>
        <fullName evidence="3">Glyoxalase/Bleomycin resistance protein/Dioxygenase superfamily protein</fullName>
    </recommendedName>
</protein>
<dbReference type="AlphaFoldDB" id="A0A841JKH7"/>
<dbReference type="Gene3D" id="3.10.180.10">
    <property type="entry name" value="2,3-Dihydroxybiphenyl 1,2-Dioxygenase, domain 1"/>
    <property type="match status" value="1"/>
</dbReference>
<dbReference type="RefSeq" id="WP_183588206.1">
    <property type="nucleotide sequence ID" value="NZ_JACHCA010000007.1"/>
</dbReference>
<dbReference type="SUPFAM" id="SSF54593">
    <property type="entry name" value="Glyoxalase/Bleomycin resistance protein/Dihydroxybiphenyl dioxygenase"/>
    <property type="match status" value="1"/>
</dbReference>
<proteinExistence type="predicted"/>
<reference evidence="1 2" key="1">
    <citation type="submission" date="2020-08" db="EMBL/GenBank/DDBJ databases">
        <title>Genomic Encyclopedia of Type Strains, Phase IV (KMG-V): Genome sequencing to study the core and pangenomes of soil and plant-associated prokaryotes.</title>
        <authorList>
            <person name="Whitman W."/>
        </authorList>
    </citation>
    <scope>NUCLEOTIDE SEQUENCE [LARGE SCALE GENOMIC DNA]</scope>
    <source>
        <strain evidence="1 2">MP601</strain>
    </source>
</reference>
<dbReference type="InterPro" id="IPR029068">
    <property type="entry name" value="Glyas_Bleomycin-R_OHBP_Dase"/>
</dbReference>
<gene>
    <name evidence="1" type="ORF">HDF22_003018</name>
</gene>
<sequence length="118" mass="13602">MSLLKIIPKIIYKDVQIGVRLFAALGFETKYSEDGFYIMARDGVTIYLVASEEDFYVNDRPEMRIDTDDIEGFYEEVSSKHPEILHPNLKVIKNQPWGLKEFAVLDETTVCIIIQQAI</sequence>
<organism evidence="1 2">
    <name type="scientific">Mucilaginibacter lappiensis</name>
    <dbReference type="NCBI Taxonomy" id="354630"/>
    <lineage>
        <taxon>Bacteria</taxon>
        <taxon>Pseudomonadati</taxon>
        <taxon>Bacteroidota</taxon>
        <taxon>Sphingobacteriia</taxon>
        <taxon>Sphingobacteriales</taxon>
        <taxon>Sphingobacteriaceae</taxon>
        <taxon>Mucilaginibacter</taxon>
    </lineage>
</organism>
<evidence type="ECO:0000313" key="2">
    <source>
        <dbReference type="Proteomes" id="UP000548326"/>
    </source>
</evidence>
<dbReference type="Proteomes" id="UP000548326">
    <property type="component" value="Unassembled WGS sequence"/>
</dbReference>
<evidence type="ECO:0008006" key="3">
    <source>
        <dbReference type="Google" id="ProtNLM"/>
    </source>
</evidence>